<dbReference type="Pfam" id="PF03544">
    <property type="entry name" value="TonB_C"/>
    <property type="match status" value="1"/>
</dbReference>
<evidence type="ECO:0000313" key="2">
    <source>
        <dbReference type="EMBL" id="OHU91467.1"/>
    </source>
</evidence>
<name>A0A1S1MWK1_9GAMM</name>
<gene>
    <name evidence="2" type="ORF">BET10_11695</name>
</gene>
<comment type="caution">
    <text evidence="2">The sequence shown here is derived from an EMBL/GenBank/DDBJ whole genome shotgun (WGS) entry which is preliminary data.</text>
</comment>
<dbReference type="OrthoDB" id="6388318at2"/>
<dbReference type="EMBL" id="MKJU01000025">
    <property type="protein sequence ID" value="OHU91467.1"/>
    <property type="molecule type" value="Genomic_DNA"/>
</dbReference>
<dbReference type="SUPFAM" id="SSF74653">
    <property type="entry name" value="TolA/TonB C-terminal domain"/>
    <property type="match status" value="1"/>
</dbReference>
<sequence>MNKTVILSVLCIHLGACTSTDTSQTASLEQAKYIDLTSDSKNQLLAQYWVSKKRVEPLYPIDAAKSRLSGCVDLVVGINSDGTWHLHKVKKSYPQGVFDKPTFAALSKWRWKAAANNVEKLPVLTTIQMDFMIQGSKNKNEADTQCGFANT</sequence>
<feature type="domain" description="TonB C-terminal" evidence="1">
    <location>
        <begin position="44"/>
        <end position="140"/>
    </location>
</feature>
<dbReference type="RefSeq" id="WP_070985382.1">
    <property type="nucleotide sequence ID" value="NZ_MKJU01000025.1"/>
</dbReference>
<organism evidence="2 3">
    <name type="scientific">Pseudoalteromonas amylolytica</name>
    <dbReference type="NCBI Taxonomy" id="1859457"/>
    <lineage>
        <taxon>Bacteria</taxon>
        <taxon>Pseudomonadati</taxon>
        <taxon>Pseudomonadota</taxon>
        <taxon>Gammaproteobacteria</taxon>
        <taxon>Alteromonadales</taxon>
        <taxon>Pseudoalteromonadaceae</taxon>
        <taxon>Pseudoalteromonas</taxon>
    </lineage>
</organism>
<dbReference type="Gene3D" id="3.30.1150.10">
    <property type="match status" value="1"/>
</dbReference>
<evidence type="ECO:0000313" key="3">
    <source>
        <dbReference type="Proteomes" id="UP000179786"/>
    </source>
</evidence>
<reference evidence="2 3" key="1">
    <citation type="submission" date="2016-09" db="EMBL/GenBank/DDBJ databases">
        <title>Pseudoalteromonas amylolytica sp. nov., isolated from the surface seawater.</title>
        <authorList>
            <person name="Wu Y.-H."/>
            <person name="Cheng H."/>
            <person name="Jin X.-B."/>
            <person name="Wang C.-S."/>
            <person name="Xu X.-W."/>
        </authorList>
    </citation>
    <scope>NUCLEOTIDE SEQUENCE [LARGE SCALE GENOMIC DNA]</scope>
    <source>
        <strain evidence="2 3">JW1</strain>
    </source>
</reference>
<accession>A0A1S1MWK1</accession>
<proteinExistence type="predicted"/>
<dbReference type="STRING" id="1859457.BET10_11695"/>
<dbReference type="AlphaFoldDB" id="A0A1S1MWK1"/>
<dbReference type="GO" id="GO:0055085">
    <property type="term" value="P:transmembrane transport"/>
    <property type="evidence" value="ECO:0007669"/>
    <property type="project" value="InterPro"/>
</dbReference>
<dbReference type="Proteomes" id="UP000179786">
    <property type="component" value="Unassembled WGS sequence"/>
</dbReference>
<dbReference type="PROSITE" id="PS52015">
    <property type="entry name" value="TONB_CTD"/>
    <property type="match status" value="1"/>
</dbReference>
<evidence type="ECO:0000259" key="1">
    <source>
        <dbReference type="PROSITE" id="PS52015"/>
    </source>
</evidence>
<keyword evidence="3" id="KW-1185">Reference proteome</keyword>
<protein>
    <recommendedName>
        <fullName evidence="1">TonB C-terminal domain-containing protein</fullName>
    </recommendedName>
</protein>
<dbReference type="InterPro" id="IPR037682">
    <property type="entry name" value="TonB_C"/>
</dbReference>